<evidence type="ECO:0000256" key="6">
    <source>
        <dbReference type="SAM" id="Phobius"/>
    </source>
</evidence>
<dbReference type="EMBL" id="BPNL01000036">
    <property type="protein sequence ID" value="GJA55564.1"/>
    <property type="molecule type" value="Genomic_DNA"/>
</dbReference>
<dbReference type="GO" id="GO:0005886">
    <property type="term" value="C:plasma membrane"/>
    <property type="evidence" value="ECO:0007669"/>
    <property type="project" value="UniProtKB-SubCell"/>
</dbReference>
<evidence type="ECO:0000256" key="1">
    <source>
        <dbReference type="ARBA" id="ARBA00004651"/>
    </source>
</evidence>
<evidence type="ECO:0000256" key="3">
    <source>
        <dbReference type="ARBA" id="ARBA00022692"/>
    </source>
</evidence>
<gene>
    <name evidence="7" type="primary">atpI</name>
    <name evidence="7" type="ORF">KAM348_29870</name>
</gene>
<dbReference type="InterPro" id="IPR005598">
    <property type="entry name" value="ATP_synth_I"/>
</dbReference>
<evidence type="ECO:0000313" key="7">
    <source>
        <dbReference type="EMBL" id="GJA55564.1"/>
    </source>
</evidence>
<comment type="subcellular location">
    <subcellularLocation>
        <location evidence="1">Cell membrane</location>
        <topology evidence="1">Multi-pass membrane protein</topology>
    </subcellularLocation>
</comment>
<keyword evidence="2" id="KW-1003">Cell membrane</keyword>
<dbReference type="AlphaFoldDB" id="A0AAI9KT28"/>
<evidence type="ECO:0000313" key="8">
    <source>
        <dbReference type="Proteomes" id="UP000887009"/>
    </source>
</evidence>
<evidence type="ECO:0000256" key="5">
    <source>
        <dbReference type="ARBA" id="ARBA00023136"/>
    </source>
</evidence>
<keyword evidence="3 6" id="KW-0812">Transmembrane</keyword>
<feature type="transmembrane region" description="Helical" evidence="6">
    <location>
        <begin position="75"/>
        <end position="97"/>
    </location>
</feature>
<proteinExistence type="predicted"/>
<evidence type="ECO:0000256" key="4">
    <source>
        <dbReference type="ARBA" id="ARBA00022989"/>
    </source>
</evidence>
<name>A0AAI9KT28_AERCA</name>
<dbReference type="Proteomes" id="UP000887009">
    <property type="component" value="Unassembled WGS sequence"/>
</dbReference>
<comment type="caution">
    <text evidence="7">The sequence shown here is derived from an EMBL/GenBank/DDBJ whole genome shotgun (WGS) entry which is preliminary data.</text>
</comment>
<protein>
    <submittedName>
        <fullName evidence="7">ATP synthase F0 subunit I</fullName>
    </submittedName>
</protein>
<dbReference type="PROSITE" id="PS51257">
    <property type="entry name" value="PROKAR_LIPOPROTEIN"/>
    <property type="match status" value="1"/>
</dbReference>
<evidence type="ECO:0000256" key="2">
    <source>
        <dbReference type="ARBA" id="ARBA00022475"/>
    </source>
</evidence>
<feature type="transmembrane region" description="Helical" evidence="6">
    <location>
        <begin position="41"/>
        <end position="63"/>
    </location>
</feature>
<sequence>MVYRREAWKGLTLALAILGCQLLLILAVSSAWVYLKGVPAGYSSLYGGGIYLIPQLLFSLFALNRQLGPGSAGWVLWDFYVGAGIKLVSTVALFVVVLTNVELEHLPLYVTYALSLCFQWVITIVLNNRY</sequence>
<organism evidence="7 8">
    <name type="scientific">Aeromonas caviae</name>
    <name type="common">Aeromonas punctata</name>
    <dbReference type="NCBI Taxonomy" id="648"/>
    <lineage>
        <taxon>Bacteria</taxon>
        <taxon>Pseudomonadati</taxon>
        <taxon>Pseudomonadota</taxon>
        <taxon>Gammaproteobacteria</taxon>
        <taxon>Aeromonadales</taxon>
        <taxon>Aeromonadaceae</taxon>
        <taxon>Aeromonas</taxon>
    </lineage>
</organism>
<keyword evidence="4 6" id="KW-1133">Transmembrane helix</keyword>
<dbReference type="Pfam" id="PF03899">
    <property type="entry name" value="ATP-synt_I"/>
    <property type="match status" value="1"/>
</dbReference>
<accession>A0AAI9KT28</accession>
<feature type="transmembrane region" description="Helical" evidence="6">
    <location>
        <begin position="109"/>
        <end position="126"/>
    </location>
</feature>
<keyword evidence="5 6" id="KW-0472">Membrane</keyword>
<reference evidence="7" key="1">
    <citation type="submission" date="2021-07" db="EMBL/GenBank/DDBJ databases">
        <title>Draft genome sequence of carbapenem-resistant Aeromonas spp. in Japan.</title>
        <authorList>
            <person name="Maehana S."/>
            <person name="Suzuki M."/>
            <person name="Kitasato H."/>
        </authorList>
    </citation>
    <scope>NUCLEOTIDE SEQUENCE</scope>
    <source>
        <strain evidence="7">KAM348</strain>
    </source>
</reference>